<evidence type="ECO:0000313" key="18">
    <source>
        <dbReference type="Proteomes" id="UP000192132"/>
    </source>
</evidence>
<evidence type="ECO:0000256" key="4">
    <source>
        <dbReference type="ARBA" id="ARBA00019692"/>
    </source>
</evidence>
<dbReference type="GO" id="GO:0051082">
    <property type="term" value="F:unfolded protein binding"/>
    <property type="evidence" value="ECO:0007669"/>
    <property type="project" value="UniProtKB-UniRule"/>
</dbReference>
<keyword evidence="12 16" id="KW-0143">Chaperone</keyword>
<sequence length="348" mass="39613">MSKNKLRYVLLAVAAILVLALLYWIRPANGVLQAAAPLNNTTAPTSHSSTINILQATSLASGQQFKTGLENLPKSLQGTEVDGMFEVDEHGNLRITRYVRQTFDYFLSALGEEDLATILNRLRAYIADKLPPRAAAQASALLDTYIAYREALSKLPPVPDALNNLTAVRQQKQTIADLRSRYFDRNTTQAFFGDEEAYDEYTLSRLEILQNKNFTEAQKAEKIRQLQQQQPVALQEEIRAINQFQELNSLTRQWKQNKGTTEELRRIREQIVGPEAADRLEALDRETQQWDNRMNDYLGQRDQILNNTSLSTEGRQQLIALIRQKSFNTQELVRVDALERLHDQGALP</sequence>
<evidence type="ECO:0000313" key="17">
    <source>
        <dbReference type="EMBL" id="ONG41825.1"/>
    </source>
</evidence>
<dbReference type="RefSeq" id="WP_076877196.1">
    <property type="nucleotide sequence ID" value="NZ_MLCN01000007.1"/>
</dbReference>
<dbReference type="HAMAP" id="MF_00790">
    <property type="entry name" value="Lipase_chap"/>
    <property type="match status" value="1"/>
</dbReference>
<dbReference type="Proteomes" id="UP000192132">
    <property type="component" value="Unassembled WGS sequence"/>
</dbReference>
<evidence type="ECO:0000256" key="10">
    <source>
        <dbReference type="ARBA" id="ARBA00023098"/>
    </source>
</evidence>
<reference evidence="17 18" key="1">
    <citation type="submission" date="2016-10" db="EMBL/GenBank/DDBJ databases">
        <title>Draft Genome sequence of Alkanindiges sp. strain H1.</title>
        <authorList>
            <person name="Subhash Y."/>
            <person name="Lee S."/>
        </authorList>
    </citation>
    <scope>NUCLEOTIDE SEQUENCE [LARGE SCALE GENOMIC DNA]</scope>
    <source>
        <strain evidence="17 18">H1</strain>
    </source>
</reference>
<dbReference type="GO" id="GO:0006457">
    <property type="term" value="P:protein folding"/>
    <property type="evidence" value="ECO:0007669"/>
    <property type="project" value="UniProtKB-UniRule"/>
</dbReference>
<evidence type="ECO:0000256" key="16">
    <source>
        <dbReference type="HAMAP-Rule" id="MF_00790"/>
    </source>
</evidence>
<keyword evidence="8 16" id="KW-0442">Lipid degradation</keyword>
<evidence type="ECO:0000256" key="5">
    <source>
        <dbReference type="ARBA" id="ARBA00022475"/>
    </source>
</evidence>
<dbReference type="STRING" id="1907941.BKE30_03055"/>
<dbReference type="EMBL" id="MLCN01000007">
    <property type="protein sequence ID" value="ONG41825.1"/>
    <property type="molecule type" value="Genomic_DNA"/>
</dbReference>
<evidence type="ECO:0000256" key="3">
    <source>
        <dbReference type="ARBA" id="ARBA00010358"/>
    </source>
</evidence>
<dbReference type="Pfam" id="PF03280">
    <property type="entry name" value="Lipase_chap"/>
    <property type="match status" value="1"/>
</dbReference>
<dbReference type="SUPFAM" id="SSF158855">
    <property type="entry name" value="Lipase chaperone-like"/>
    <property type="match status" value="1"/>
</dbReference>
<evidence type="ECO:0000256" key="12">
    <source>
        <dbReference type="ARBA" id="ARBA00023186"/>
    </source>
</evidence>
<organism evidence="17 18">
    <name type="scientific">Alkanindiges hydrocarboniclasticus</name>
    <dbReference type="NCBI Taxonomy" id="1907941"/>
    <lineage>
        <taxon>Bacteria</taxon>
        <taxon>Pseudomonadati</taxon>
        <taxon>Pseudomonadota</taxon>
        <taxon>Gammaproteobacteria</taxon>
        <taxon>Moraxellales</taxon>
        <taxon>Moraxellaceae</taxon>
        <taxon>Alkanindiges</taxon>
    </lineage>
</organism>
<dbReference type="AlphaFoldDB" id="A0A1S8CXQ6"/>
<keyword evidence="18" id="KW-1185">Reference proteome</keyword>
<protein>
    <recommendedName>
        <fullName evidence="4 16">Lipase chaperone</fullName>
    </recommendedName>
    <alternativeName>
        <fullName evidence="16">Lipase activator protein</fullName>
    </alternativeName>
    <alternativeName>
        <fullName evidence="15 16">Lipase foldase</fullName>
    </alternativeName>
    <alternativeName>
        <fullName evidence="13 16">Lipase helper protein</fullName>
    </alternativeName>
    <alternativeName>
        <fullName evidence="14 16">Lipase modulator</fullName>
    </alternativeName>
</protein>
<name>A0A1S8CXQ6_9GAMM</name>
<dbReference type="OrthoDB" id="7025807at2"/>
<evidence type="ECO:0000256" key="7">
    <source>
        <dbReference type="ARBA" id="ARBA00022692"/>
    </source>
</evidence>
<dbReference type="GO" id="GO:0016042">
    <property type="term" value="P:lipid catabolic process"/>
    <property type="evidence" value="ECO:0007669"/>
    <property type="project" value="UniProtKB-UniRule"/>
</dbReference>
<evidence type="ECO:0000256" key="6">
    <source>
        <dbReference type="ARBA" id="ARBA00022519"/>
    </source>
</evidence>
<keyword evidence="9 16" id="KW-1133">Transmembrane helix</keyword>
<comment type="caution">
    <text evidence="17">The sequence shown here is derived from an EMBL/GenBank/DDBJ whole genome shotgun (WGS) entry which is preliminary data.</text>
</comment>
<evidence type="ECO:0000256" key="13">
    <source>
        <dbReference type="ARBA" id="ARBA00030948"/>
    </source>
</evidence>
<keyword evidence="5 16" id="KW-1003">Cell membrane</keyword>
<keyword evidence="11 16" id="KW-0472">Membrane</keyword>
<keyword evidence="6 16" id="KW-0997">Cell inner membrane</keyword>
<dbReference type="NCBIfam" id="NF002334">
    <property type="entry name" value="PRK01294.1-2"/>
    <property type="match status" value="1"/>
</dbReference>
<comment type="similarity">
    <text evidence="3 16">Belongs to the lipase chaperone family.</text>
</comment>
<comment type="subcellular location">
    <subcellularLocation>
        <location evidence="2">Cell inner membrane</location>
        <topology evidence="2">Single-pass membrane protein</topology>
        <orientation evidence="2">Periplasmic side</orientation>
    </subcellularLocation>
</comment>
<evidence type="ECO:0000256" key="8">
    <source>
        <dbReference type="ARBA" id="ARBA00022963"/>
    </source>
</evidence>
<evidence type="ECO:0000256" key="14">
    <source>
        <dbReference type="ARBA" id="ARBA00031542"/>
    </source>
</evidence>
<keyword evidence="7 16" id="KW-0812">Transmembrane</keyword>
<accession>A0A1S8CXQ6</accession>
<comment type="function">
    <text evidence="1 16">May be involved in the folding of the extracellular lipase during its passage through the periplasm.</text>
</comment>
<proteinExistence type="inferred from homology"/>
<evidence type="ECO:0000256" key="15">
    <source>
        <dbReference type="ARBA" id="ARBA00033028"/>
    </source>
</evidence>
<evidence type="ECO:0000256" key="2">
    <source>
        <dbReference type="ARBA" id="ARBA00004383"/>
    </source>
</evidence>
<gene>
    <name evidence="16" type="primary">lifO</name>
    <name evidence="17" type="ORF">BKE30_03055</name>
</gene>
<keyword evidence="10 16" id="KW-0443">Lipid metabolism</keyword>
<dbReference type="GO" id="GO:0005886">
    <property type="term" value="C:plasma membrane"/>
    <property type="evidence" value="ECO:0007669"/>
    <property type="project" value="UniProtKB-SubCell"/>
</dbReference>
<evidence type="ECO:0000256" key="1">
    <source>
        <dbReference type="ARBA" id="ARBA00003280"/>
    </source>
</evidence>
<evidence type="ECO:0000256" key="11">
    <source>
        <dbReference type="ARBA" id="ARBA00023136"/>
    </source>
</evidence>
<evidence type="ECO:0000256" key="9">
    <source>
        <dbReference type="ARBA" id="ARBA00022989"/>
    </source>
</evidence>
<dbReference type="InterPro" id="IPR004961">
    <property type="entry name" value="Lipase_chaperone"/>
</dbReference>